<dbReference type="Proteomes" id="UP000565754">
    <property type="component" value="Unassembled WGS sequence"/>
</dbReference>
<dbReference type="SUPFAM" id="SSF54117">
    <property type="entry name" value="Interleukin 8-like chemokines"/>
    <property type="match status" value="1"/>
</dbReference>
<accession>A0A7L1DVA4</accession>
<protein>
    <submittedName>
        <fullName evidence="5">XCL1 protein</fullName>
    </submittedName>
</protein>
<feature type="signal peptide" evidence="3">
    <location>
        <begin position="1"/>
        <end position="24"/>
    </location>
</feature>
<dbReference type="GO" id="GO:0005615">
    <property type="term" value="C:extracellular space"/>
    <property type="evidence" value="ECO:0007669"/>
    <property type="project" value="UniProtKB-KW"/>
</dbReference>
<dbReference type="GO" id="GO:0008009">
    <property type="term" value="F:chemokine activity"/>
    <property type="evidence" value="ECO:0007669"/>
    <property type="project" value="InterPro"/>
</dbReference>
<dbReference type="InterPro" id="IPR036048">
    <property type="entry name" value="Interleukin_8-like_sf"/>
</dbReference>
<feature type="non-terminal residue" evidence="5">
    <location>
        <position position="97"/>
    </location>
</feature>
<evidence type="ECO:0000259" key="4">
    <source>
        <dbReference type="SMART" id="SM00199"/>
    </source>
</evidence>
<proteinExistence type="inferred from homology"/>
<comment type="caution">
    <text evidence="5">The sequence shown here is derived from an EMBL/GenBank/DDBJ whole genome shotgun (WGS) entry which is preliminary data.</text>
</comment>
<evidence type="ECO:0000313" key="6">
    <source>
        <dbReference type="Proteomes" id="UP000565754"/>
    </source>
</evidence>
<dbReference type="EMBL" id="VXBF01001828">
    <property type="protein sequence ID" value="NXM80961.1"/>
    <property type="molecule type" value="Genomic_DNA"/>
</dbReference>
<evidence type="ECO:0000256" key="1">
    <source>
        <dbReference type="ARBA" id="ARBA00006894"/>
    </source>
</evidence>
<organism evidence="5 6">
    <name type="scientific">Oenanthe oenanthe</name>
    <name type="common">Northern wheatear</name>
    <dbReference type="NCBI Taxonomy" id="279966"/>
    <lineage>
        <taxon>Eukaryota</taxon>
        <taxon>Metazoa</taxon>
        <taxon>Chordata</taxon>
        <taxon>Craniata</taxon>
        <taxon>Vertebrata</taxon>
        <taxon>Euteleostomi</taxon>
        <taxon>Archelosauria</taxon>
        <taxon>Archosauria</taxon>
        <taxon>Dinosauria</taxon>
        <taxon>Saurischia</taxon>
        <taxon>Theropoda</taxon>
        <taxon>Coelurosauria</taxon>
        <taxon>Aves</taxon>
        <taxon>Neognathae</taxon>
        <taxon>Neoaves</taxon>
        <taxon>Telluraves</taxon>
        <taxon>Australaves</taxon>
        <taxon>Passeriformes</taxon>
        <taxon>Muscicapidae</taxon>
        <taxon>Oenanthe</taxon>
    </lineage>
</organism>
<comment type="similarity">
    <text evidence="1">Belongs to the intercrine gamma family.</text>
</comment>
<dbReference type="AlphaFoldDB" id="A0A7L1DVA4"/>
<evidence type="ECO:0000256" key="2">
    <source>
        <dbReference type="ARBA" id="ARBA00022514"/>
    </source>
</evidence>
<dbReference type="GO" id="GO:0006955">
    <property type="term" value="P:immune response"/>
    <property type="evidence" value="ECO:0007669"/>
    <property type="project" value="InterPro"/>
</dbReference>
<dbReference type="Gene3D" id="2.40.50.40">
    <property type="match status" value="1"/>
</dbReference>
<keyword evidence="2" id="KW-0202">Cytokine</keyword>
<dbReference type="PRINTS" id="PR01731">
    <property type="entry name" value="LYMPHOTACTIN"/>
</dbReference>
<name>A0A7L1DVA4_OENON</name>
<gene>
    <name evidence="5" type="primary">Xcl1</name>
    <name evidence="5" type="ORF">OENOEN_R03814</name>
</gene>
<dbReference type="InterPro" id="IPR001811">
    <property type="entry name" value="Chemokine_IL8-like_dom"/>
</dbReference>
<feature type="non-terminal residue" evidence="5">
    <location>
        <position position="1"/>
    </location>
</feature>
<dbReference type="Pfam" id="PF00048">
    <property type="entry name" value="IL8"/>
    <property type="match status" value="1"/>
</dbReference>
<dbReference type="SMART" id="SM00199">
    <property type="entry name" value="SCY"/>
    <property type="match status" value="1"/>
</dbReference>
<keyword evidence="3" id="KW-0732">Signal</keyword>
<dbReference type="InterPro" id="IPR008105">
    <property type="entry name" value="Chemokine_XCL1/XCL2"/>
</dbReference>
<reference evidence="5 6" key="1">
    <citation type="submission" date="2019-09" db="EMBL/GenBank/DDBJ databases">
        <title>Bird 10,000 Genomes (B10K) Project - Family phase.</title>
        <authorList>
            <person name="Zhang G."/>
        </authorList>
    </citation>
    <scope>NUCLEOTIDE SEQUENCE [LARGE SCALE GENOMIC DNA]</scope>
    <source>
        <strain evidence="5">B10K-DU-001-74</strain>
        <tissue evidence="5">Muscle</tissue>
    </source>
</reference>
<feature type="chain" id="PRO_5029459967" evidence="3">
    <location>
        <begin position="25"/>
        <end position="97"/>
    </location>
</feature>
<feature type="domain" description="Chemokine interleukin-8-like" evidence="4">
    <location>
        <begin position="33"/>
        <end position="88"/>
    </location>
</feature>
<sequence>MKLHTTAILLLFWLGIFTVHTVRGNASSQVMRKFRCVNLSTKQLNIQNLINYERQRVPIDAVMFITARGIRICVSPDQKWVQTAIKRIDDRRAAKRK</sequence>
<keyword evidence="6" id="KW-1185">Reference proteome</keyword>
<evidence type="ECO:0000313" key="5">
    <source>
        <dbReference type="EMBL" id="NXM80961.1"/>
    </source>
</evidence>
<evidence type="ECO:0000256" key="3">
    <source>
        <dbReference type="SAM" id="SignalP"/>
    </source>
</evidence>